<protein>
    <recommendedName>
        <fullName evidence="1">Aminoglycoside phosphotransferase domain-containing protein</fullName>
    </recommendedName>
</protein>
<dbReference type="STRING" id="660122.C7Z6B3"/>
<dbReference type="EMBL" id="GG698910">
    <property type="protein sequence ID" value="EEU40099.1"/>
    <property type="molecule type" value="Genomic_DNA"/>
</dbReference>
<accession>C7Z6B3</accession>
<gene>
    <name evidence="2" type="ORF">NECHADRAFT_76042</name>
</gene>
<dbReference type="InterPro" id="IPR051678">
    <property type="entry name" value="AGP_Transferase"/>
</dbReference>
<evidence type="ECO:0000259" key="1">
    <source>
        <dbReference type="Pfam" id="PF01636"/>
    </source>
</evidence>
<dbReference type="SUPFAM" id="SSF56112">
    <property type="entry name" value="Protein kinase-like (PK-like)"/>
    <property type="match status" value="1"/>
</dbReference>
<proteinExistence type="predicted"/>
<dbReference type="OrthoDB" id="10003767at2759"/>
<dbReference type="InterPro" id="IPR011009">
    <property type="entry name" value="Kinase-like_dom_sf"/>
</dbReference>
<name>C7Z6B3_FUSV7</name>
<dbReference type="Pfam" id="PF01636">
    <property type="entry name" value="APH"/>
    <property type="match status" value="1"/>
</dbReference>
<feature type="domain" description="Aminoglycoside phosphotransferase" evidence="1">
    <location>
        <begin position="63"/>
        <end position="295"/>
    </location>
</feature>
<dbReference type="InterPro" id="IPR002575">
    <property type="entry name" value="Aminoglycoside_PTrfase"/>
</dbReference>
<dbReference type="RefSeq" id="XP_003045812.1">
    <property type="nucleotide sequence ID" value="XM_003045766.1"/>
</dbReference>
<dbReference type="PANTHER" id="PTHR21310:SF15">
    <property type="entry name" value="AMINOGLYCOSIDE PHOSPHOTRANSFERASE DOMAIN-CONTAINING PROTEIN"/>
    <property type="match status" value="1"/>
</dbReference>
<organism evidence="2 3">
    <name type="scientific">Fusarium vanettenii (strain ATCC MYA-4622 / CBS 123669 / FGSC 9596 / NRRL 45880 / 77-13-4)</name>
    <name type="common">Fusarium solani subsp. pisi</name>
    <dbReference type="NCBI Taxonomy" id="660122"/>
    <lineage>
        <taxon>Eukaryota</taxon>
        <taxon>Fungi</taxon>
        <taxon>Dikarya</taxon>
        <taxon>Ascomycota</taxon>
        <taxon>Pezizomycotina</taxon>
        <taxon>Sordariomycetes</taxon>
        <taxon>Hypocreomycetidae</taxon>
        <taxon>Hypocreales</taxon>
        <taxon>Nectriaceae</taxon>
        <taxon>Fusarium</taxon>
        <taxon>Fusarium solani species complex</taxon>
        <taxon>Fusarium vanettenii</taxon>
    </lineage>
</organism>
<dbReference type="Proteomes" id="UP000005206">
    <property type="component" value="Chromosome 2"/>
</dbReference>
<sequence>MKAPSSNWSCFDRLHTGSVQYIRNSIQNILSSANFEYLRGRAIESRRQHQPDLPPHLECIINLTQFTSGYEHLVLELAFSDHVYWVARIPHQSIQRDTILSEIATMKVVRERTSIPVPQVFCFEVSADQPFGYPYILMEALDGRTFPDGLATAIPAQHRAKVAKQLANVFAELQNLTFSRIGRLWCGDNADEPVKVVKMAWHALPGPLETSLEYFYHHIQEQNQHVMYRMHPGDPDWSTACWVLKMSLAHVIIEDRVRGPFPLIHFGLQSRNMLFDDEYNLTGLIDWTCAQAAPLEQLSVFDEFFIWGGISLELKRLVIESLREMERDREERPPLDNPGMDMTPYQDLTTLSEYMTSMGAEITYHHFTTSIQQSLLAGKVVAEIMHGNAITWEQLREVYGAMPLSTVLAESS</sequence>
<evidence type="ECO:0000313" key="3">
    <source>
        <dbReference type="Proteomes" id="UP000005206"/>
    </source>
</evidence>
<dbReference type="InParanoid" id="C7Z6B3"/>
<dbReference type="KEGG" id="nhe:NECHADRAFT_76042"/>
<evidence type="ECO:0000313" key="2">
    <source>
        <dbReference type="EMBL" id="EEU40099.1"/>
    </source>
</evidence>
<dbReference type="PANTHER" id="PTHR21310">
    <property type="entry name" value="AMINOGLYCOSIDE PHOSPHOTRANSFERASE-RELATED-RELATED"/>
    <property type="match status" value="1"/>
</dbReference>
<dbReference type="GeneID" id="9667939"/>
<dbReference type="HOGENOM" id="CLU_053876_2_0_1"/>
<dbReference type="eggNOG" id="ENOG502SI0S">
    <property type="taxonomic scope" value="Eukaryota"/>
</dbReference>
<reference evidence="2 3" key="1">
    <citation type="journal article" date="2009" name="PLoS Genet.">
        <title>The genome of Nectria haematococca: contribution of supernumerary chromosomes to gene expansion.</title>
        <authorList>
            <person name="Coleman J.J."/>
            <person name="Rounsley S.D."/>
            <person name="Rodriguez-Carres M."/>
            <person name="Kuo A."/>
            <person name="Wasmann C.C."/>
            <person name="Grimwood J."/>
            <person name="Schmutz J."/>
            <person name="Taga M."/>
            <person name="White G.J."/>
            <person name="Zhou S."/>
            <person name="Schwartz D.C."/>
            <person name="Freitag M."/>
            <person name="Ma L.J."/>
            <person name="Danchin E.G."/>
            <person name="Henrissat B."/>
            <person name="Coutinho P.M."/>
            <person name="Nelson D.R."/>
            <person name="Straney D."/>
            <person name="Napoli C.A."/>
            <person name="Barker B.M."/>
            <person name="Gribskov M."/>
            <person name="Rep M."/>
            <person name="Kroken S."/>
            <person name="Molnar I."/>
            <person name="Rensing C."/>
            <person name="Kennell J.C."/>
            <person name="Zamora J."/>
            <person name="Farman M.L."/>
            <person name="Selker E.U."/>
            <person name="Salamov A."/>
            <person name="Shapiro H."/>
            <person name="Pangilinan J."/>
            <person name="Lindquist E."/>
            <person name="Lamers C."/>
            <person name="Grigoriev I.V."/>
            <person name="Geiser D.M."/>
            <person name="Covert S.F."/>
            <person name="Temporini E."/>
            <person name="Vanetten H.D."/>
        </authorList>
    </citation>
    <scope>NUCLEOTIDE SEQUENCE [LARGE SCALE GENOMIC DNA]</scope>
    <source>
        <strain evidence="3">ATCC MYA-4622 / CBS 123669 / FGSC 9596 / NRRL 45880 / 77-13-4</strain>
    </source>
</reference>
<dbReference type="Gene3D" id="3.90.1200.10">
    <property type="match status" value="1"/>
</dbReference>
<keyword evidence="3" id="KW-1185">Reference proteome</keyword>
<dbReference type="OMA" id="WIARIPY"/>
<dbReference type="VEuPathDB" id="FungiDB:NECHADRAFT_76042"/>
<dbReference type="AlphaFoldDB" id="C7Z6B3"/>